<dbReference type="STRING" id="573321.SAMN04488505_102210"/>
<dbReference type="AlphaFoldDB" id="A0A1H7Q0T6"/>
<dbReference type="PROSITE" id="PS51161">
    <property type="entry name" value="ATP_CONE"/>
    <property type="match status" value="1"/>
</dbReference>
<organism evidence="5 6">
    <name type="scientific">Chitinophaga rupis</name>
    <dbReference type="NCBI Taxonomy" id="573321"/>
    <lineage>
        <taxon>Bacteria</taxon>
        <taxon>Pseudomonadati</taxon>
        <taxon>Bacteroidota</taxon>
        <taxon>Chitinophagia</taxon>
        <taxon>Chitinophagales</taxon>
        <taxon>Chitinophagaceae</taxon>
        <taxon>Chitinophaga</taxon>
    </lineage>
</organism>
<dbReference type="EMBL" id="FOBB01000002">
    <property type="protein sequence ID" value="SEL41095.1"/>
    <property type="molecule type" value="Genomic_DNA"/>
</dbReference>
<dbReference type="InterPro" id="IPR011856">
    <property type="entry name" value="tRNA_endonuc-like_dom_sf"/>
</dbReference>
<evidence type="ECO:0000256" key="3">
    <source>
        <dbReference type="PROSITE-ProRule" id="PRU00492"/>
    </source>
</evidence>
<evidence type="ECO:0000313" key="6">
    <source>
        <dbReference type="Proteomes" id="UP000198984"/>
    </source>
</evidence>
<feature type="domain" description="ATP-cone" evidence="4">
    <location>
        <begin position="8"/>
        <end position="89"/>
    </location>
</feature>
<protein>
    <submittedName>
        <fullName evidence="5">Restriction endonuclease</fullName>
    </submittedName>
</protein>
<keyword evidence="5" id="KW-0540">Nuclease</keyword>
<dbReference type="GO" id="GO:0005524">
    <property type="term" value="F:ATP binding"/>
    <property type="evidence" value="ECO:0007669"/>
    <property type="project" value="UniProtKB-UniRule"/>
</dbReference>
<accession>A0A1H7Q0T6</accession>
<dbReference type="Gene3D" id="3.40.1350.10">
    <property type="match status" value="1"/>
</dbReference>
<keyword evidence="2 3" id="KW-0067">ATP-binding</keyword>
<dbReference type="GO" id="GO:0003676">
    <property type="term" value="F:nucleic acid binding"/>
    <property type="evidence" value="ECO:0007669"/>
    <property type="project" value="InterPro"/>
</dbReference>
<dbReference type="Proteomes" id="UP000198984">
    <property type="component" value="Unassembled WGS sequence"/>
</dbReference>
<gene>
    <name evidence="5" type="ORF">SAMN04488505_102210</name>
</gene>
<evidence type="ECO:0000259" key="4">
    <source>
        <dbReference type="PROSITE" id="PS51161"/>
    </source>
</evidence>
<sequence length="290" mass="32135">MTNEQPLTYVTKAGGYTAPFSAEKVRASLERSGASPKAIDAVIKELTLRAYPGMPTHMVHKIAFNLLRRYSRPAAGRYHLKQAIFELGPTGFPFEQFIAALFQQAGFAAVTNQLMNGHCVKHEIDILAVKQSSYHIIECKYHQVAGTHCDVKTPLYVQARFKDIESGWAASRGKEPAACQPWLVTNTRFTPDALQYGQCAGLHLMSWDFPNGKSLKDVIDKTGLYPVTCLTTLNRNEKQRLLVKGVVLCETLAAHPSYCDAAGISPHKKTAAIAEAQHLCNKMVKTEWVM</sequence>
<keyword evidence="5" id="KW-0378">Hydrolase</keyword>
<name>A0A1H7Q0T6_9BACT</name>
<evidence type="ECO:0000256" key="2">
    <source>
        <dbReference type="ARBA" id="ARBA00022840"/>
    </source>
</evidence>
<keyword evidence="5" id="KW-0255">Endonuclease</keyword>
<dbReference type="GO" id="GO:0004519">
    <property type="term" value="F:endonuclease activity"/>
    <property type="evidence" value="ECO:0007669"/>
    <property type="project" value="UniProtKB-KW"/>
</dbReference>
<dbReference type="SUPFAM" id="SSF52980">
    <property type="entry name" value="Restriction endonuclease-like"/>
    <property type="match status" value="1"/>
</dbReference>
<dbReference type="CDD" id="cd22308">
    <property type="entry name" value="Af1548-like"/>
    <property type="match status" value="1"/>
</dbReference>
<keyword evidence="1 3" id="KW-0547">Nucleotide-binding</keyword>
<dbReference type="OrthoDB" id="320396at2"/>
<dbReference type="InterPro" id="IPR005144">
    <property type="entry name" value="ATP-cone_dom"/>
</dbReference>
<dbReference type="InterPro" id="IPR011335">
    <property type="entry name" value="Restrct_endonuc-II-like"/>
</dbReference>
<evidence type="ECO:0000313" key="5">
    <source>
        <dbReference type="EMBL" id="SEL41095.1"/>
    </source>
</evidence>
<proteinExistence type="predicted"/>
<reference evidence="5 6" key="1">
    <citation type="submission" date="2016-10" db="EMBL/GenBank/DDBJ databases">
        <authorList>
            <person name="de Groot N.N."/>
        </authorList>
    </citation>
    <scope>NUCLEOTIDE SEQUENCE [LARGE SCALE GENOMIC DNA]</scope>
    <source>
        <strain evidence="5 6">DSM 21039</strain>
    </source>
</reference>
<keyword evidence="6" id="KW-1185">Reference proteome</keyword>
<dbReference type="RefSeq" id="WP_089909053.1">
    <property type="nucleotide sequence ID" value="NZ_FOBB01000002.1"/>
</dbReference>
<evidence type="ECO:0000256" key="1">
    <source>
        <dbReference type="ARBA" id="ARBA00022741"/>
    </source>
</evidence>